<dbReference type="PANTHER" id="PTHR33434">
    <property type="entry name" value="DEGV DOMAIN-CONTAINING PROTEIN DR_1986-RELATED"/>
    <property type="match status" value="1"/>
</dbReference>
<keyword evidence="1" id="KW-0446">Lipid-binding</keyword>
<sequence>MSFKIVADSSCDLTKELKEKMDVGLVPLTIEVDNKTFVDNQDINVKTLIQAMKDSKLGFKTACPSPADFMNEYEKADNVFVVTLSSALSGTYNSAMMAKEMMLENVSDKFIHVFDSLSASVAETLVSIKIHELIEANHDKFEIVNKVENYIKEMKTFFILDSLDNLIKTGRINKIVGQVATALNIKPIMGADDDGSIKLVEKIRGSKKAFKRLAEIIGEQGSKLEDKIIAISHCNALEKAEALKLDIQQRYNFKKIIIVEMAGLSTAYANDGGIIVAF</sequence>
<dbReference type="OrthoDB" id="2138472at2"/>
<dbReference type="Gene3D" id="3.30.1180.10">
    <property type="match status" value="1"/>
</dbReference>
<dbReference type="EMBL" id="SLYC01000042">
    <property type="protein sequence ID" value="TCP98369.1"/>
    <property type="molecule type" value="Genomic_DNA"/>
</dbReference>
<gene>
    <name evidence="2" type="ORF">EDD79_10425</name>
</gene>
<dbReference type="Gene3D" id="2.20.28.50">
    <property type="entry name" value="degv family protein"/>
    <property type="match status" value="1"/>
</dbReference>
<dbReference type="Proteomes" id="UP000295504">
    <property type="component" value="Unassembled WGS sequence"/>
</dbReference>
<proteinExistence type="predicted"/>
<protein>
    <submittedName>
        <fullName evidence="2">DegV family protein with EDD domain</fullName>
    </submittedName>
</protein>
<dbReference type="SUPFAM" id="SSF82549">
    <property type="entry name" value="DAK1/DegV-like"/>
    <property type="match status" value="1"/>
</dbReference>
<evidence type="ECO:0000313" key="2">
    <source>
        <dbReference type="EMBL" id="TCP98369.1"/>
    </source>
</evidence>
<accession>A0A4R2T5L2</accession>
<dbReference type="PANTHER" id="PTHR33434:SF2">
    <property type="entry name" value="FATTY ACID-BINDING PROTEIN TM_1468"/>
    <property type="match status" value="1"/>
</dbReference>
<dbReference type="Pfam" id="PF02645">
    <property type="entry name" value="DegV"/>
    <property type="match status" value="1"/>
</dbReference>
<keyword evidence="3" id="KW-1185">Reference proteome</keyword>
<dbReference type="InterPro" id="IPR043168">
    <property type="entry name" value="DegV_C"/>
</dbReference>
<dbReference type="InterPro" id="IPR050270">
    <property type="entry name" value="DegV_domain_contain"/>
</dbReference>
<evidence type="ECO:0000256" key="1">
    <source>
        <dbReference type="ARBA" id="ARBA00023121"/>
    </source>
</evidence>
<dbReference type="GO" id="GO:0008289">
    <property type="term" value="F:lipid binding"/>
    <property type="evidence" value="ECO:0007669"/>
    <property type="project" value="UniProtKB-KW"/>
</dbReference>
<name>A0A4R2T5L2_9FIRM</name>
<organism evidence="2 3">
    <name type="scientific">Serpentinicella alkaliphila</name>
    <dbReference type="NCBI Taxonomy" id="1734049"/>
    <lineage>
        <taxon>Bacteria</taxon>
        <taxon>Bacillati</taxon>
        <taxon>Bacillota</taxon>
        <taxon>Clostridia</taxon>
        <taxon>Peptostreptococcales</taxon>
        <taxon>Natronincolaceae</taxon>
        <taxon>Serpentinicella</taxon>
    </lineage>
</organism>
<reference evidence="2 3" key="1">
    <citation type="submission" date="2019-03" db="EMBL/GenBank/DDBJ databases">
        <title>Genomic Encyclopedia of Type Strains, Phase IV (KMG-IV): sequencing the most valuable type-strain genomes for metagenomic binning, comparative biology and taxonomic classification.</title>
        <authorList>
            <person name="Goeker M."/>
        </authorList>
    </citation>
    <scope>NUCLEOTIDE SEQUENCE [LARGE SCALE GENOMIC DNA]</scope>
    <source>
        <strain evidence="2 3">DSM 100013</strain>
    </source>
</reference>
<dbReference type="InterPro" id="IPR003797">
    <property type="entry name" value="DegV"/>
</dbReference>
<evidence type="ECO:0000313" key="3">
    <source>
        <dbReference type="Proteomes" id="UP000295504"/>
    </source>
</evidence>
<dbReference type="AlphaFoldDB" id="A0A4R2T5L2"/>
<dbReference type="RefSeq" id="WP_132849391.1">
    <property type="nucleotide sequence ID" value="NZ_CP058648.1"/>
</dbReference>
<dbReference type="PROSITE" id="PS51482">
    <property type="entry name" value="DEGV"/>
    <property type="match status" value="1"/>
</dbReference>
<dbReference type="Gene3D" id="3.40.50.10440">
    <property type="entry name" value="Dihydroxyacetone kinase, domain 1"/>
    <property type="match status" value="1"/>
</dbReference>
<comment type="caution">
    <text evidence="2">The sequence shown here is derived from an EMBL/GenBank/DDBJ whole genome shotgun (WGS) entry which is preliminary data.</text>
</comment>
<dbReference type="NCBIfam" id="TIGR00762">
    <property type="entry name" value="DegV"/>
    <property type="match status" value="1"/>
</dbReference>